<accession>A0A2G2YDH6</accession>
<keyword evidence="3" id="KW-1185">Reference proteome</keyword>
<comment type="caution">
    <text evidence="2">The sequence shown here is derived from an EMBL/GenBank/DDBJ whole genome shotgun (WGS) entry which is preliminary data.</text>
</comment>
<reference evidence="2 3" key="1">
    <citation type="journal article" date="2014" name="Nat. Genet.">
        <title>Genome sequence of the hot pepper provides insights into the evolution of pungency in Capsicum species.</title>
        <authorList>
            <person name="Kim S."/>
            <person name="Park M."/>
            <person name="Yeom S.I."/>
            <person name="Kim Y.M."/>
            <person name="Lee J.M."/>
            <person name="Lee H.A."/>
            <person name="Seo E."/>
            <person name="Choi J."/>
            <person name="Cheong K."/>
            <person name="Kim K.T."/>
            <person name="Jung K."/>
            <person name="Lee G.W."/>
            <person name="Oh S.K."/>
            <person name="Bae C."/>
            <person name="Kim S.B."/>
            <person name="Lee H.Y."/>
            <person name="Kim S.Y."/>
            <person name="Kim M.S."/>
            <person name="Kang B.C."/>
            <person name="Jo Y.D."/>
            <person name="Yang H.B."/>
            <person name="Jeong H.J."/>
            <person name="Kang W.H."/>
            <person name="Kwon J.K."/>
            <person name="Shin C."/>
            <person name="Lim J.Y."/>
            <person name="Park J.H."/>
            <person name="Huh J.H."/>
            <person name="Kim J.S."/>
            <person name="Kim B.D."/>
            <person name="Cohen O."/>
            <person name="Paran I."/>
            <person name="Suh M.C."/>
            <person name="Lee S.B."/>
            <person name="Kim Y.K."/>
            <person name="Shin Y."/>
            <person name="Noh S.J."/>
            <person name="Park J."/>
            <person name="Seo Y.S."/>
            <person name="Kwon S.Y."/>
            <person name="Kim H.A."/>
            <person name="Park J.M."/>
            <person name="Kim H.J."/>
            <person name="Choi S.B."/>
            <person name="Bosland P.W."/>
            <person name="Reeves G."/>
            <person name="Jo S.H."/>
            <person name="Lee B.W."/>
            <person name="Cho H.T."/>
            <person name="Choi H.S."/>
            <person name="Lee M.S."/>
            <person name="Yu Y."/>
            <person name="Do Choi Y."/>
            <person name="Park B.S."/>
            <person name="van Deynze A."/>
            <person name="Ashrafi H."/>
            <person name="Hill T."/>
            <person name="Kim W.T."/>
            <person name="Pai H.S."/>
            <person name="Ahn H.K."/>
            <person name="Yeam I."/>
            <person name="Giovannoni J.J."/>
            <person name="Rose J.K."/>
            <person name="Sorensen I."/>
            <person name="Lee S.J."/>
            <person name="Kim R.W."/>
            <person name="Choi I.Y."/>
            <person name="Choi B.S."/>
            <person name="Lim J.S."/>
            <person name="Lee Y.H."/>
            <person name="Choi D."/>
        </authorList>
    </citation>
    <scope>NUCLEOTIDE SEQUENCE [LARGE SCALE GENOMIC DNA]</scope>
    <source>
        <strain evidence="3">cv. CM334</strain>
    </source>
</reference>
<protein>
    <submittedName>
        <fullName evidence="2">Uncharacterized protein</fullName>
    </submittedName>
</protein>
<reference evidence="2 3" key="2">
    <citation type="journal article" date="2017" name="Genome Biol.">
        <title>New reference genome sequences of hot pepper reveal the massive evolution of plant disease-resistance genes by retroduplication.</title>
        <authorList>
            <person name="Kim S."/>
            <person name="Park J."/>
            <person name="Yeom S.I."/>
            <person name="Kim Y.M."/>
            <person name="Seo E."/>
            <person name="Kim K.T."/>
            <person name="Kim M.S."/>
            <person name="Lee J.M."/>
            <person name="Cheong K."/>
            <person name="Shin H.S."/>
            <person name="Kim S.B."/>
            <person name="Han K."/>
            <person name="Lee J."/>
            <person name="Park M."/>
            <person name="Lee H.A."/>
            <person name="Lee H.Y."/>
            <person name="Lee Y."/>
            <person name="Oh S."/>
            <person name="Lee J.H."/>
            <person name="Choi E."/>
            <person name="Choi E."/>
            <person name="Lee S.E."/>
            <person name="Jeon J."/>
            <person name="Kim H."/>
            <person name="Choi G."/>
            <person name="Song H."/>
            <person name="Lee J."/>
            <person name="Lee S.C."/>
            <person name="Kwon J.K."/>
            <person name="Lee H.Y."/>
            <person name="Koo N."/>
            <person name="Hong Y."/>
            <person name="Kim R.W."/>
            <person name="Kang W.H."/>
            <person name="Huh J.H."/>
            <person name="Kang B.C."/>
            <person name="Yang T.J."/>
            <person name="Lee Y.H."/>
            <person name="Bennetzen J.L."/>
            <person name="Choi D."/>
        </authorList>
    </citation>
    <scope>NUCLEOTIDE SEQUENCE [LARGE SCALE GENOMIC DNA]</scope>
    <source>
        <strain evidence="3">cv. CM334</strain>
    </source>
</reference>
<dbReference type="EMBL" id="AYRZ02000011">
    <property type="protein sequence ID" value="PHT67798.1"/>
    <property type="molecule type" value="Genomic_DNA"/>
</dbReference>
<proteinExistence type="predicted"/>
<name>A0A2G2YDH6_CAPAN</name>
<dbReference type="SMR" id="A0A2G2YDH6"/>
<dbReference type="AlphaFoldDB" id="A0A2G2YDH6"/>
<sequence>MNNHIIESLQQIEDQWGLDHIPETTEDRIKFLKREFTFLEFFLSLQSFTDFSYMLDVMQKVQGMKIVAGGTKILLQHHHSSARQGKEEGQQAASYCQEAPSREV</sequence>
<organism evidence="2 3">
    <name type="scientific">Capsicum annuum</name>
    <name type="common">Capsicum pepper</name>
    <dbReference type="NCBI Taxonomy" id="4072"/>
    <lineage>
        <taxon>Eukaryota</taxon>
        <taxon>Viridiplantae</taxon>
        <taxon>Streptophyta</taxon>
        <taxon>Embryophyta</taxon>
        <taxon>Tracheophyta</taxon>
        <taxon>Spermatophyta</taxon>
        <taxon>Magnoliopsida</taxon>
        <taxon>eudicotyledons</taxon>
        <taxon>Gunneridae</taxon>
        <taxon>Pentapetalae</taxon>
        <taxon>asterids</taxon>
        <taxon>lamiids</taxon>
        <taxon>Solanales</taxon>
        <taxon>Solanaceae</taxon>
        <taxon>Solanoideae</taxon>
        <taxon>Capsiceae</taxon>
        <taxon>Capsicum</taxon>
    </lineage>
</organism>
<evidence type="ECO:0000313" key="2">
    <source>
        <dbReference type="EMBL" id="PHT67798.1"/>
    </source>
</evidence>
<dbReference type="Gramene" id="PHT67798">
    <property type="protein sequence ID" value="PHT67798"/>
    <property type="gene ID" value="T459_27285"/>
</dbReference>
<dbReference type="Proteomes" id="UP000222542">
    <property type="component" value="Unassembled WGS sequence"/>
</dbReference>
<gene>
    <name evidence="2" type="ORF">T459_27285</name>
</gene>
<evidence type="ECO:0000313" key="3">
    <source>
        <dbReference type="Proteomes" id="UP000222542"/>
    </source>
</evidence>
<evidence type="ECO:0000256" key="1">
    <source>
        <dbReference type="SAM" id="MobiDB-lite"/>
    </source>
</evidence>
<feature type="region of interest" description="Disordered" evidence="1">
    <location>
        <begin position="78"/>
        <end position="104"/>
    </location>
</feature>